<keyword evidence="1" id="KW-0472">Membrane</keyword>
<feature type="transmembrane region" description="Helical" evidence="1">
    <location>
        <begin position="77"/>
        <end position="100"/>
    </location>
</feature>
<keyword evidence="1" id="KW-1133">Transmembrane helix</keyword>
<evidence type="ECO:0000256" key="1">
    <source>
        <dbReference type="SAM" id="Phobius"/>
    </source>
</evidence>
<accession>A0A5J5EDA9</accession>
<dbReference type="Proteomes" id="UP000326924">
    <property type="component" value="Unassembled WGS sequence"/>
</dbReference>
<proteinExistence type="predicted"/>
<organism evidence="2 3">
    <name type="scientific">Sphaerosporella brunnea</name>
    <dbReference type="NCBI Taxonomy" id="1250544"/>
    <lineage>
        <taxon>Eukaryota</taxon>
        <taxon>Fungi</taxon>
        <taxon>Dikarya</taxon>
        <taxon>Ascomycota</taxon>
        <taxon>Pezizomycotina</taxon>
        <taxon>Pezizomycetes</taxon>
        <taxon>Pezizales</taxon>
        <taxon>Pyronemataceae</taxon>
        <taxon>Sphaerosporella</taxon>
    </lineage>
</organism>
<keyword evidence="1" id="KW-0812">Transmembrane</keyword>
<dbReference type="OrthoDB" id="3692311at2759"/>
<protein>
    <submittedName>
        <fullName evidence="2">Uncharacterized protein</fullName>
    </submittedName>
</protein>
<name>A0A5J5EDA9_9PEZI</name>
<dbReference type="AlphaFoldDB" id="A0A5J5EDA9"/>
<sequence>MAMTDFEAYTRLVPSTTQHSGPPSNSSVAKADRLHGQSVGSAIAYILTSLSPLLFFSVGVVAARLDGQELSRWGENVSKALILIPTLYPVLFAALMAHALRCFALRMVERGTTIGRLEQLLGSTTFGGTLLTHSMLRLFNISALLLVALWSLSPLGGQASLRMVTVQPHIKEAIDASLWYRSSSESPIFDSGSGRVMTLPKVNALFMSTILVPESTRNASQDIYRNVKIPMIEELSFAGLGPGGWLTVDNTSGVEYAGFLGIPVAGIPSDATVNFTLDTSYLRLDCAELEKRSWGLPANETLNQETGGFANNTFMLYTADADANRSVSTTIRNDTAAAARSLVFISRNSNNASVIEAGVTFARCRLTMSHVASRVLCNDGSCRVTSMRRSELPQAPANITLFDGTGPAITFSFFSQFTNAAGPRVRGADCTLTERFLYDPGSAFNIGRSDCVDLFSVAPAVFSRRLTQLLNTYLGASQAPASVAGISQDLDTLQPPPDISALSGDNSTLPLGAVSHAQNLDAPFLARRTAAKVTRTDQRYVLQWHWFAIFMVSTLVLLVVSLAGTIIQFSTIVPDVFGYASSFTRDNPFVDIPPDADVSALDGLDRAKMLRDLRVKMADVRPAEEVGHIAFVTSTRGSGRDPARVRLGRSYC</sequence>
<dbReference type="InParanoid" id="A0A5J5EDA9"/>
<feature type="transmembrane region" description="Helical" evidence="1">
    <location>
        <begin position="42"/>
        <end position="65"/>
    </location>
</feature>
<dbReference type="EMBL" id="VXIS01000428">
    <property type="protein sequence ID" value="KAA8893545.1"/>
    <property type="molecule type" value="Genomic_DNA"/>
</dbReference>
<gene>
    <name evidence="2" type="ORF">FN846DRAFT_978353</name>
</gene>
<keyword evidence="3" id="KW-1185">Reference proteome</keyword>
<evidence type="ECO:0000313" key="3">
    <source>
        <dbReference type="Proteomes" id="UP000326924"/>
    </source>
</evidence>
<feature type="transmembrane region" description="Helical" evidence="1">
    <location>
        <begin position="544"/>
        <end position="567"/>
    </location>
</feature>
<reference evidence="2 3" key="1">
    <citation type="submission" date="2019-09" db="EMBL/GenBank/DDBJ databases">
        <title>Draft genome of the ectomycorrhizal ascomycete Sphaerosporella brunnea.</title>
        <authorList>
            <consortium name="DOE Joint Genome Institute"/>
            <person name="Benucci G.M."/>
            <person name="Marozzi G."/>
            <person name="Antonielli L."/>
            <person name="Sanchez S."/>
            <person name="Marco P."/>
            <person name="Wang X."/>
            <person name="Falini L.B."/>
            <person name="Barry K."/>
            <person name="Haridas S."/>
            <person name="Lipzen A."/>
            <person name="Labutti K."/>
            <person name="Grigoriev I.V."/>
            <person name="Murat C."/>
            <person name="Martin F."/>
            <person name="Albertini E."/>
            <person name="Donnini D."/>
            <person name="Bonito G."/>
        </authorList>
    </citation>
    <scope>NUCLEOTIDE SEQUENCE [LARGE SCALE GENOMIC DNA]</scope>
    <source>
        <strain evidence="2 3">Sb_GMNB300</strain>
    </source>
</reference>
<comment type="caution">
    <text evidence="2">The sequence shown here is derived from an EMBL/GenBank/DDBJ whole genome shotgun (WGS) entry which is preliminary data.</text>
</comment>
<evidence type="ECO:0000313" key="2">
    <source>
        <dbReference type="EMBL" id="KAA8893545.1"/>
    </source>
</evidence>